<name>A0A9D1ILY4_9BACT</name>
<evidence type="ECO:0000256" key="5">
    <source>
        <dbReference type="PIRNR" id="PIRNR005426"/>
    </source>
</evidence>
<keyword evidence="4 5" id="KW-0560">Oxidoreductase</keyword>
<feature type="domain" description="Nitroreductase" evidence="6">
    <location>
        <begin position="8"/>
        <end position="160"/>
    </location>
</feature>
<evidence type="ECO:0000256" key="3">
    <source>
        <dbReference type="ARBA" id="ARBA00022643"/>
    </source>
</evidence>
<dbReference type="SUPFAM" id="SSF55469">
    <property type="entry name" value="FMN-dependent nitroreductase-like"/>
    <property type="match status" value="1"/>
</dbReference>
<evidence type="ECO:0000256" key="4">
    <source>
        <dbReference type="ARBA" id="ARBA00023002"/>
    </source>
</evidence>
<dbReference type="Proteomes" id="UP000824076">
    <property type="component" value="Unassembled WGS sequence"/>
</dbReference>
<dbReference type="Gene3D" id="3.40.109.10">
    <property type="entry name" value="NADH Oxidase"/>
    <property type="match status" value="1"/>
</dbReference>
<accession>A0A9D1ILY4</accession>
<dbReference type="AlphaFoldDB" id="A0A9D1ILY4"/>
<keyword evidence="2 5" id="KW-0285">Flavoprotein</keyword>
<gene>
    <name evidence="7" type="ORF">IAD18_02455</name>
</gene>
<dbReference type="InterPro" id="IPR029479">
    <property type="entry name" value="Nitroreductase"/>
</dbReference>
<evidence type="ECO:0000256" key="1">
    <source>
        <dbReference type="ARBA" id="ARBA00008366"/>
    </source>
</evidence>
<evidence type="ECO:0000313" key="8">
    <source>
        <dbReference type="Proteomes" id="UP000824076"/>
    </source>
</evidence>
<comment type="similarity">
    <text evidence="1 5">Belongs to the flavin oxidoreductase frp family.</text>
</comment>
<organism evidence="7 8">
    <name type="scientific">Candidatus Limisoma intestinavium</name>
    <dbReference type="NCBI Taxonomy" id="2840856"/>
    <lineage>
        <taxon>Bacteria</taxon>
        <taxon>Pseudomonadati</taxon>
        <taxon>Bacteroidota</taxon>
        <taxon>Bacteroidia</taxon>
        <taxon>Bacteroidales</taxon>
        <taxon>Candidatus Limisoma</taxon>
    </lineage>
</organism>
<dbReference type="GO" id="GO:0016491">
    <property type="term" value="F:oxidoreductase activity"/>
    <property type="evidence" value="ECO:0007669"/>
    <property type="project" value="UniProtKB-UniRule"/>
</dbReference>
<dbReference type="EMBL" id="DVMS01000067">
    <property type="protein sequence ID" value="HIU38512.1"/>
    <property type="molecule type" value="Genomic_DNA"/>
</dbReference>
<protein>
    <submittedName>
        <fullName evidence="7">Nitroreductase family protein</fullName>
    </submittedName>
</protein>
<dbReference type="InterPro" id="IPR000415">
    <property type="entry name" value="Nitroreductase-like"/>
</dbReference>
<reference evidence="7" key="1">
    <citation type="submission" date="2020-10" db="EMBL/GenBank/DDBJ databases">
        <authorList>
            <person name="Gilroy R."/>
        </authorList>
    </citation>
    <scope>NUCLEOTIDE SEQUENCE</scope>
    <source>
        <strain evidence="7">17073</strain>
    </source>
</reference>
<dbReference type="PANTHER" id="PTHR43425">
    <property type="entry name" value="OXYGEN-INSENSITIVE NADPH NITROREDUCTASE"/>
    <property type="match status" value="1"/>
</dbReference>
<proteinExistence type="inferred from homology"/>
<comment type="caution">
    <text evidence="7">The sequence shown here is derived from an EMBL/GenBank/DDBJ whole genome shotgun (WGS) entry which is preliminary data.</text>
</comment>
<keyword evidence="3 5" id="KW-0288">FMN</keyword>
<keyword evidence="5" id="KW-0521">NADP</keyword>
<dbReference type="PANTHER" id="PTHR43425:SF2">
    <property type="entry name" value="OXYGEN-INSENSITIVE NADPH NITROREDUCTASE"/>
    <property type="match status" value="1"/>
</dbReference>
<evidence type="ECO:0000313" key="7">
    <source>
        <dbReference type="EMBL" id="HIU38512.1"/>
    </source>
</evidence>
<dbReference type="PIRSF" id="PIRSF005426">
    <property type="entry name" value="Frp"/>
    <property type="match status" value="1"/>
</dbReference>
<dbReference type="InterPro" id="IPR016446">
    <property type="entry name" value="Flavin_OxRdtase_Frp"/>
</dbReference>
<reference evidence="7" key="2">
    <citation type="journal article" date="2021" name="PeerJ">
        <title>Extensive microbial diversity within the chicken gut microbiome revealed by metagenomics and culture.</title>
        <authorList>
            <person name="Gilroy R."/>
            <person name="Ravi A."/>
            <person name="Getino M."/>
            <person name="Pursley I."/>
            <person name="Horton D.L."/>
            <person name="Alikhan N.F."/>
            <person name="Baker D."/>
            <person name="Gharbi K."/>
            <person name="Hall N."/>
            <person name="Watson M."/>
            <person name="Adriaenssens E.M."/>
            <person name="Foster-Nyarko E."/>
            <person name="Jarju S."/>
            <person name="Secka A."/>
            <person name="Antonio M."/>
            <person name="Oren A."/>
            <person name="Chaudhuri R.R."/>
            <person name="La Ragione R."/>
            <person name="Hildebrand F."/>
            <person name="Pallen M.J."/>
        </authorList>
    </citation>
    <scope>NUCLEOTIDE SEQUENCE</scope>
    <source>
        <strain evidence="7">17073</strain>
    </source>
</reference>
<dbReference type="Pfam" id="PF00881">
    <property type="entry name" value="Nitroreductase"/>
    <property type="match status" value="1"/>
</dbReference>
<sequence length="250" mass="28428">MNLDFFTTRKTIRKYKNKNISESEIFKMIEAAACAPTTGGMQLYSVVVSSSDEIKKQLAPCHFNQPQIENAAAVLTFCVDFNRFNKWCESGNAVPSYGNFQAFIYAAIDTIILTQQFNTIAEACGYGCCYLGTTTYTAHEIAKVLNLPKFVVPITTLTLGVPDDNSEKAERIPTKGIIHQEIYRDYSLSEIRDIYHEKESKPLNMKYVAENGKSHLAQVFTDVRYTKADNEKYSKIYYDFIESQGFNFPR</sequence>
<evidence type="ECO:0000259" key="6">
    <source>
        <dbReference type="Pfam" id="PF00881"/>
    </source>
</evidence>
<evidence type="ECO:0000256" key="2">
    <source>
        <dbReference type="ARBA" id="ARBA00022630"/>
    </source>
</evidence>